<sequence>MNNLLEVRSLHTLYGDSHILHGISFDIAPGQAVSLMGRNGMGKTTTLKSILGVVTPRSGQVRFQGKSSTPCPPGSACGAISPMSPKVAACSTICPCASTC</sequence>
<dbReference type="Pfam" id="PF00005">
    <property type="entry name" value="ABC_tran"/>
    <property type="match status" value="1"/>
</dbReference>
<evidence type="ECO:0000256" key="1">
    <source>
        <dbReference type="ARBA" id="ARBA00005417"/>
    </source>
</evidence>
<dbReference type="RefSeq" id="WP_379907351.1">
    <property type="nucleotide sequence ID" value="NZ_JBHSWE010000001.1"/>
</dbReference>
<evidence type="ECO:0000256" key="3">
    <source>
        <dbReference type="ARBA" id="ARBA00022970"/>
    </source>
</evidence>
<keyword evidence="5" id="KW-0547">Nucleotide-binding</keyword>
<dbReference type="GO" id="GO:0005524">
    <property type="term" value="F:ATP binding"/>
    <property type="evidence" value="ECO:0007669"/>
    <property type="project" value="UniProtKB-KW"/>
</dbReference>
<evidence type="ECO:0000313" key="5">
    <source>
        <dbReference type="EMBL" id="MFC6668791.1"/>
    </source>
</evidence>
<dbReference type="PANTHER" id="PTHR43820:SF4">
    <property type="entry name" value="HIGH-AFFINITY BRANCHED-CHAIN AMINO ACID TRANSPORT ATP-BINDING PROTEIN LIVF"/>
    <property type="match status" value="1"/>
</dbReference>
<evidence type="ECO:0000256" key="2">
    <source>
        <dbReference type="ARBA" id="ARBA00022448"/>
    </source>
</evidence>
<evidence type="ECO:0000259" key="4">
    <source>
        <dbReference type="Pfam" id="PF00005"/>
    </source>
</evidence>
<dbReference type="Gene3D" id="3.40.50.300">
    <property type="entry name" value="P-loop containing nucleotide triphosphate hydrolases"/>
    <property type="match status" value="1"/>
</dbReference>
<dbReference type="InterPro" id="IPR052156">
    <property type="entry name" value="BCAA_Transport_ATP-bd_LivF"/>
</dbReference>
<dbReference type="Proteomes" id="UP001596422">
    <property type="component" value="Unassembled WGS sequence"/>
</dbReference>
<comment type="caution">
    <text evidence="5">The sequence shown here is derived from an EMBL/GenBank/DDBJ whole genome shotgun (WGS) entry which is preliminary data.</text>
</comment>
<proteinExistence type="inferred from homology"/>
<evidence type="ECO:0000313" key="6">
    <source>
        <dbReference type="Proteomes" id="UP001596422"/>
    </source>
</evidence>
<dbReference type="SUPFAM" id="SSF52540">
    <property type="entry name" value="P-loop containing nucleoside triphosphate hydrolases"/>
    <property type="match status" value="1"/>
</dbReference>
<dbReference type="PANTHER" id="PTHR43820">
    <property type="entry name" value="HIGH-AFFINITY BRANCHED-CHAIN AMINO ACID TRANSPORT ATP-BINDING PROTEIN LIVF"/>
    <property type="match status" value="1"/>
</dbReference>
<dbReference type="InterPro" id="IPR003439">
    <property type="entry name" value="ABC_transporter-like_ATP-bd"/>
</dbReference>
<keyword evidence="6" id="KW-1185">Reference proteome</keyword>
<keyword evidence="5" id="KW-0067">ATP-binding</keyword>
<reference evidence="6" key="1">
    <citation type="journal article" date="2019" name="Int. J. Syst. Evol. Microbiol.">
        <title>The Global Catalogue of Microorganisms (GCM) 10K type strain sequencing project: providing services to taxonomists for standard genome sequencing and annotation.</title>
        <authorList>
            <consortium name="The Broad Institute Genomics Platform"/>
            <consortium name="The Broad Institute Genome Sequencing Center for Infectious Disease"/>
            <person name="Wu L."/>
            <person name="Ma J."/>
        </authorList>
    </citation>
    <scope>NUCLEOTIDE SEQUENCE [LARGE SCALE GENOMIC DNA]</scope>
    <source>
        <strain evidence="6">NBRC 111756</strain>
    </source>
</reference>
<keyword evidence="3" id="KW-0029">Amino-acid transport</keyword>
<name>A0ABW1ZVF7_9GAMM</name>
<feature type="domain" description="ABC transporter" evidence="4">
    <location>
        <begin position="20"/>
        <end position="70"/>
    </location>
</feature>
<gene>
    <name evidence="5" type="ORF">ACFQDL_00680</name>
</gene>
<accession>A0ABW1ZVF7</accession>
<protein>
    <submittedName>
        <fullName evidence="5">ATP-binding cassette domain-containing protein</fullName>
    </submittedName>
</protein>
<organism evidence="5 6">
    <name type="scientific">Marinobacterium aestuariivivens</name>
    <dbReference type="NCBI Taxonomy" id="1698799"/>
    <lineage>
        <taxon>Bacteria</taxon>
        <taxon>Pseudomonadati</taxon>
        <taxon>Pseudomonadota</taxon>
        <taxon>Gammaproteobacteria</taxon>
        <taxon>Oceanospirillales</taxon>
        <taxon>Oceanospirillaceae</taxon>
        <taxon>Marinobacterium</taxon>
    </lineage>
</organism>
<keyword evidence="2" id="KW-0813">Transport</keyword>
<dbReference type="EMBL" id="JBHSWE010000001">
    <property type="protein sequence ID" value="MFC6668791.1"/>
    <property type="molecule type" value="Genomic_DNA"/>
</dbReference>
<comment type="similarity">
    <text evidence="1">Belongs to the ABC transporter superfamily.</text>
</comment>
<dbReference type="InterPro" id="IPR027417">
    <property type="entry name" value="P-loop_NTPase"/>
</dbReference>